<protein>
    <submittedName>
        <fullName evidence="1">Uncharacterized protein</fullName>
    </submittedName>
</protein>
<organism evidence="1 2">
    <name type="scientific">Camellia lanceoleosa</name>
    <dbReference type="NCBI Taxonomy" id="1840588"/>
    <lineage>
        <taxon>Eukaryota</taxon>
        <taxon>Viridiplantae</taxon>
        <taxon>Streptophyta</taxon>
        <taxon>Embryophyta</taxon>
        <taxon>Tracheophyta</taxon>
        <taxon>Spermatophyta</taxon>
        <taxon>Magnoliopsida</taxon>
        <taxon>eudicotyledons</taxon>
        <taxon>Gunneridae</taxon>
        <taxon>Pentapetalae</taxon>
        <taxon>asterids</taxon>
        <taxon>Ericales</taxon>
        <taxon>Theaceae</taxon>
        <taxon>Camellia</taxon>
    </lineage>
</organism>
<keyword evidence="2" id="KW-1185">Reference proteome</keyword>
<sequence>MTTKNKDGDLRDKLALDKLFASMKLSPKKGPPTSIRCKSRRSSLQHLCVDSHASPALFSFEDGSGRTVLTWRRKCC</sequence>
<proteinExistence type="predicted"/>
<dbReference type="EMBL" id="CM045763">
    <property type="protein sequence ID" value="KAI8023660.1"/>
    <property type="molecule type" value="Genomic_DNA"/>
</dbReference>
<comment type="caution">
    <text evidence="1">The sequence shown here is derived from an EMBL/GenBank/DDBJ whole genome shotgun (WGS) entry which is preliminary data.</text>
</comment>
<evidence type="ECO:0000313" key="2">
    <source>
        <dbReference type="Proteomes" id="UP001060215"/>
    </source>
</evidence>
<gene>
    <name evidence="1" type="ORF">LOK49_LG03G03180</name>
</gene>
<accession>A0ACC0IE43</accession>
<evidence type="ECO:0000313" key="1">
    <source>
        <dbReference type="EMBL" id="KAI8023660.1"/>
    </source>
</evidence>
<name>A0ACC0IE43_9ERIC</name>
<reference evidence="1 2" key="1">
    <citation type="journal article" date="2022" name="Plant J.">
        <title>Chromosome-level genome of Camellia lanceoleosa provides a valuable resource for understanding genome evolution and self-incompatibility.</title>
        <authorList>
            <person name="Gong W."/>
            <person name="Xiao S."/>
            <person name="Wang L."/>
            <person name="Liao Z."/>
            <person name="Chang Y."/>
            <person name="Mo W."/>
            <person name="Hu G."/>
            <person name="Li W."/>
            <person name="Zhao G."/>
            <person name="Zhu H."/>
            <person name="Hu X."/>
            <person name="Ji K."/>
            <person name="Xiang X."/>
            <person name="Song Q."/>
            <person name="Yuan D."/>
            <person name="Jin S."/>
            <person name="Zhang L."/>
        </authorList>
    </citation>
    <scope>NUCLEOTIDE SEQUENCE [LARGE SCALE GENOMIC DNA]</scope>
    <source>
        <strain evidence="1">SQ_2022a</strain>
    </source>
</reference>
<dbReference type="Proteomes" id="UP001060215">
    <property type="component" value="Chromosome 6"/>
</dbReference>